<reference evidence="1" key="2">
    <citation type="journal article" date="2015" name="Fish Shellfish Immunol.">
        <title>Early steps in the European eel (Anguilla anguilla)-Vibrio vulnificus interaction in the gills: Role of the RtxA13 toxin.</title>
        <authorList>
            <person name="Callol A."/>
            <person name="Pajuelo D."/>
            <person name="Ebbesson L."/>
            <person name="Teles M."/>
            <person name="MacKenzie S."/>
            <person name="Amaro C."/>
        </authorList>
    </citation>
    <scope>NUCLEOTIDE SEQUENCE</scope>
</reference>
<organism evidence="1">
    <name type="scientific">Anguilla anguilla</name>
    <name type="common">European freshwater eel</name>
    <name type="synonym">Muraena anguilla</name>
    <dbReference type="NCBI Taxonomy" id="7936"/>
    <lineage>
        <taxon>Eukaryota</taxon>
        <taxon>Metazoa</taxon>
        <taxon>Chordata</taxon>
        <taxon>Craniata</taxon>
        <taxon>Vertebrata</taxon>
        <taxon>Euteleostomi</taxon>
        <taxon>Actinopterygii</taxon>
        <taxon>Neopterygii</taxon>
        <taxon>Teleostei</taxon>
        <taxon>Anguilliformes</taxon>
        <taxon>Anguillidae</taxon>
        <taxon>Anguilla</taxon>
    </lineage>
</organism>
<dbReference type="AlphaFoldDB" id="A0A0E9S771"/>
<accession>A0A0E9S771</accession>
<name>A0A0E9S771_ANGAN</name>
<reference evidence="1" key="1">
    <citation type="submission" date="2014-11" db="EMBL/GenBank/DDBJ databases">
        <authorList>
            <person name="Amaro Gonzalez C."/>
        </authorList>
    </citation>
    <scope>NUCLEOTIDE SEQUENCE</scope>
</reference>
<evidence type="ECO:0000313" key="1">
    <source>
        <dbReference type="EMBL" id="JAH37062.1"/>
    </source>
</evidence>
<proteinExistence type="predicted"/>
<protein>
    <submittedName>
        <fullName evidence="1">Uncharacterized protein</fullName>
    </submittedName>
</protein>
<dbReference type="EMBL" id="GBXM01071515">
    <property type="protein sequence ID" value="JAH37062.1"/>
    <property type="molecule type" value="Transcribed_RNA"/>
</dbReference>
<sequence>MFNVSYLAKDRTNRLYSSTDGCQIQLYNQRCTLVQ</sequence>